<dbReference type="InterPro" id="IPR029044">
    <property type="entry name" value="Nucleotide-diphossugar_trans"/>
</dbReference>
<dbReference type="PROSITE" id="PS50075">
    <property type="entry name" value="CARRIER"/>
    <property type="match status" value="1"/>
</dbReference>
<dbReference type="InterPro" id="IPR013968">
    <property type="entry name" value="PKS_KR"/>
</dbReference>
<dbReference type="SUPFAM" id="SSF52151">
    <property type="entry name" value="FabD/lysophospholipase-like"/>
    <property type="match status" value="1"/>
</dbReference>
<dbReference type="SMART" id="SM00823">
    <property type="entry name" value="PKS_PP"/>
    <property type="match status" value="1"/>
</dbReference>
<dbReference type="Pfam" id="PF04488">
    <property type="entry name" value="Gly_transf_sug"/>
    <property type="match status" value="1"/>
</dbReference>
<dbReference type="SMART" id="SM00825">
    <property type="entry name" value="PKS_KS"/>
    <property type="match status" value="1"/>
</dbReference>
<dbReference type="InterPro" id="IPR056501">
    <property type="entry name" value="NAD-bd_HRPKS_sdrA"/>
</dbReference>
<organism evidence="10 11">
    <name type="scientific">Aspergillus tanneri</name>
    <dbReference type="NCBI Taxonomy" id="1220188"/>
    <lineage>
        <taxon>Eukaryota</taxon>
        <taxon>Fungi</taxon>
        <taxon>Dikarya</taxon>
        <taxon>Ascomycota</taxon>
        <taxon>Pezizomycotina</taxon>
        <taxon>Eurotiomycetes</taxon>
        <taxon>Eurotiomycetidae</taxon>
        <taxon>Eurotiales</taxon>
        <taxon>Aspergillaceae</taxon>
        <taxon>Aspergillus</taxon>
        <taxon>Aspergillus subgen. Circumdati</taxon>
    </lineage>
</organism>
<dbReference type="SMART" id="SM00827">
    <property type="entry name" value="PKS_AT"/>
    <property type="match status" value="1"/>
</dbReference>
<dbReference type="Gene3D" id="3.30.70.3290">
    <property type="match status" value="1"/>
</dbReference>
<dbReference type="GO" id="GO:0004315">
    <property type="term" value="F:3-oxoacyl-[acyl-carrier-protein] synthase activity"/>
    <property type="evidence" value="ECO:0007669"/>
    <property type="project" value="InterPro"/>
</dbReference>
<keyword evidence="4" id="KW-0808">Transferase</keyword>
<dbReference type="Pfam" id="PF00109">
    <property type="entry name" value="ketoacyl-synt"/>
    <property type="match status" value="1"/>
</dbReference>
<dbReference type="Gene3D" id="3.40.50.150">
    <property type="entry name" value="Vaccinia Virus protein VP39"/>
    <property type="match status" value="1"/>
</dbReference>
<feature type="region of interest" description="N-terminal hotdog fold" evidence="6">
    <location>
        <begin position="946"/>
        <end position="1082"/>
    </location>
</feature>
<dbReference type="SUPFAM" id="SSF51735">
    <property type="entry name" value="NAD(P)-binding Rossmann-fold domains"/>
    <property type="match status" value="2"/>
</dbReference>
<dbReference type="InterPro" id="IPR049900">
    <property type="entry name" value="PKS_mFAS_DH"/>
</dbReference>
<dbReference type="GO" id="GO:0016491">
    <property type="term" value="F:oxidoreductase activity"/>
    <property type="evidence" value="ECO:0007669"/>
    <property type="project" value="InterPro"/>
</dbReference>
<dbReference type="InterPro" id="IPR057326">
    <property type="entry name" value="KR_dom"/>
</dbReference>
<dbReference type="PROSITE" id="PS52019">
    <property type="entry name" value="PKS_MFAS_DH"/>
    <property type="match status" value="1"/>
</dbReference>
<evidence type="ECO:0000259" key="8">
    <source>
        <dbReference type="PROSITE" id="PS52004"/>
    </source>
</evidence>
<dbReference type="Pfam" id="PF23114">
    <property type="entry name" value="NAD-bd_HRPKS_sdrA"/>
    <property type="match status" value="1"/>
</dbReference>
<dbReference type="InterPro" id="IPR016035">
    <property type="entry name" value="Acyl_Trfase/lysoPLipase"/>
</dbReference>
<dbReference type="InterPro" id="IPR014030">
    <property type="entry name" value="Ketoacyl_synth_N"/>
</dbReference>
<dbReference type="Proteomes" id="UP000324241">
    <property type="component" value="Unassembled WGS sequence"/>
</dbReference>
<dbReference type="GO" id="GO:0006633">
    <property type="term" value="P:fatty acid biosynthetic process"/>
    <property type="evidence" value="ECO:0007669"/>
    <property type="project" value="InterPro"/>
</dbReference>
<dbReference type="PROSITE" id="PS52004">
    <property type="entry name" value="KS3_2"/>
    <property type="match status" value="1"/>
</dbReference>
<dbReference type="PANTHER" id="PTHR43775:SF18">
    <property type="entry name" value="ENZYME, PUTATIVE (JCVI)-RELATED"/>
    <property type="match status" value="1"/>
</dbReference>
<dbReference type="InterPro" id="IPR032821">
    <property type="entry name" value="PKS_assoc"/>
</dbReference>
<dbReference type="InterPro" id="IPR001227">
    <property type="entry name" value="Ac_transferase_dom_sf"/>
</dbReference>
<comment type="similarity">
    <text evidence="1">Belongs to the glycosyltransferase 32 family.</text>
</comment>
<dbReference type="InterPro" id="IPR007577">
    <property type="entry name" value="GlycoTrfase_DXD_sugar-bd_CS"/>
</dbReference>
<dbReference type="Gene3D" id="3.40.50.720">
    <property type="entry name" value="NAD(P)-binding Rossmann-like Domain"/>
    <property type="match status" value="1"/>
</dbReference>
<dbReference type="InterPro" id="IPR020841">
    <property type="entry name" value="PKS_Beta-ketoAc_synthase_dom"/>
</dbReference>
<proteinExistence type="inferred from homology"/>
<name>A0A5M9MHX8_9EURO</name>
<evidence type="ECO:0000259" key="9">
    <source>
        <dbReference type="PROSITE" id="PS52019"/>
    </source>
</evidence>
<dbReference type="Pfam" id="PF16197">
    <property type="entry name" value="KAsynt_C_assoc"/>
    <property type="match status" value="1"/>
</dbReference>
<dbReference type="Gene3D" id="3.10.129.110">
    <property type="entry name" value="Polyketide synthase dehydratase"/>
    <property type="match status" value="1"/>
</dbReference>
<comment type="caution">
    <text evidence="10">The sequence shown here is derived from an EMBL/GenBank/DDBJ whole genome shotgun (WGS) entry which is preliminary data.</text>
</comment>
<dbReference type="GO" id="GO:1901336">
    <property type="term" value="P:lactone biosynthetic process"/>
    <property type="evidence" value="ECO:0007669"/>
    <property type="project" value="UniProtKB-ARBA"/>
</dbReference>
<dbReference type="InterPro" id="IPR029063">
    <property type="entry name" value="SAM-dependent_MTases_sf"/>
</dbReference>
<dbReference type="Pfam" id="PF13602">
    <property type="entry name" value="ADH_zinc_N_2"/>
    <property type="match status" value="1"/>
</dbReference>
<dbReference type="InterPro" id="IPR020843">
    <property type="entry name" value="ER"/>
</dbReference>
<dbReference type="InterPro" id="IPR049552">
    <property type="entry name" value="PKS_DH_N"/>
</dbReference>
<evidence type="ECO:0000259" key="7">
    <source>
        <dbReference type="PROSITE" id="PS50075"/>
    </source>
</evidence>
<reference evidence="10 11" key="1">
    <citation type="submission" date="2019-08" db="EMBL/GenBank/DDBJ databases">
        <title>The genome sequence of a newly discovered highly antifungal drug resistant Aspergillus species, Aspergillus tanneri NIH 1004.</title>
        <authorList>
            <person name="Mounaud S."/>
            <person name="Singh I."/>
            <person name="Joardar V."/>
            <person name="Pakala S."/>
            <person name="Pakala S."/>
            <person name="Venepally P."/>
            <person name="Chung J.K."/>
            <person name="Losada L."/>
            <person name="Nierman W.C."/>
        </authorList>
    </citation>
    <scope>NUCLEOTIDE SEQUENCE [LARGE SCALE GENOMIC DNA]</scope>
    <source>
        <strain evidence="10 11">NIH1004</strain>
    </source>
</reference>
<dbReference type="Pfam" id="PF21089">
    <property type="entry name" value="PKS_DH_N"/>
    <property type="match status" value="1"/>
</dbReference>
<evidence type="ECO:0000256" key="2">
    <source>
        <dbReference type="ARBA" id="ARBA00022450"/>
    </source>
</evidence>
<dbReference type="VEuPathDB" id="FungiDB:EYZ11_011401"/>
<dbReference type="SMART" id="SM00829">
    <property type="entry name" value="PKS_ER"/>
    <property type="match status" value="1"/>
</dbReference>
<dbReference type="GO" id="GO:0004312">
    <property type="term" value="F:fatty acid synthase activity"/>
    <property type="evidence" value="ECO:0007669"/>
    <property type="project" value="TreeGrafter"/>
</dbReference>
<feature type="active site" description="Proton donor; for dehydratase activity" evidence="6">
    <location>
        <position position="1159"/>
    </location>
</feature>
<dbReference type="InterPro" id="IPR020807">
    <property type="entry name" value="PKS_DH"/>
</dbReference>
<feature type="domain" description="Carrier" evidence="7">
    <location>
        <begin position="2292"/>
        <end position="2370"/>
    </location>
</feature>
<dbReference type="InterPro" id="IPR014031">
    <property type="entry name" value="Ketoacyl_synth_C"/>
</dbReference>
<dbReference type="GO" id="GO:0044550">
    <property type="term" value="P:secondary metabolite biosynthetic process"/>
    <property type="evidence" value="ECO:0007669"/>
    <property type="project" value="UniProtKB-ARBA"/>
</dbReference>
<dbReference type="SUPFAM" id="SSF53901">
    <property type="entry name" value="Thiolase-like"/>
    <property type="match status" value="1"/>
</dbReference>
<dbReference type="GO" id="GO:1901135">
    <property type="term" value="P:carbohydrate derivative metabolic process"/>
    <property type="evidence" value="ECO:0007669"/>
    <property type="project" value="UniProtKB-ARBA"/>
</dbReference>
<dbReference type="GO" id="GO:0031177">
    <property type="term" value="F:phosphopantetheine binding"/>
    <property type="evidence" value="ECO:0007669"/>
    <property type="project" value="InterPro"/>
</dbReference>
<dbReference type="InterPro" id="IPR016036">
    <property type="entry name" value="Malonyl_transacylase_ACP-bd"/>
</dbReference>
<feature type="domain" description="Ketosynthase family 3 (KS3)" evidence="8">
    <location>
        <begin position="21"/>
        <end position="448"/>
    </location>
</feature>
<dbReference type="SUPFAM" id="SSF50129">
    <property type="entry name" value="GroES-like"/>
    <property type="match status" value="1"/>
</dbReference>
<accession>A0A5M9MHX8</accession>
<dbReference type="InterPro" id="IPR050091">
    <property type="entry name" value="PKS_NRPS_Biosynth_Enz"/>
</dbReference>
<dbReference type="InterPro" id="IPR036291">
    <property type="entry name" value="NAD(P)-bd_dom_sf"/>
</dbReference>
<dbReference type="Gene3D" id="1.10.1200.10">
    <property type="entry name" value="ACP-like"/>
    <property type="match status" value="1"/>
</dbReference>
<dbReference type="InterPro" id="IPR016039">
    <property type="entry name" value="Thiolase-like"/>
</dbReference>
<keyword evidence="5" id="KW-0511">Multifunctional enzyme</keyword>
<dbReference type="Pfam" id="PF14765">
    <property type="entry name" value="PS-DH"/>
    <property type="match status" value="1"/>
</dbReference>
<dbReference type="RefSeq" id="XP_033424787.1">
    <property type="nucleotide sequence ID" value="XM_033571472.1"/>
</dbReference>
<dbReference type="CDD" id="cd05195">
    <property type="entry name" value="enoyl_red"/>
    <property type="match status" value="1"/>
</dbReference>
<evidence type="ECO:0000256" key="3">
    <source>
        <dbReference type="ARBA" id="ARBA00022553"/>
    </source>
</evidence>
<dbReference type="FunFam" id="3.40.50.720:FF:000209">
    <property type="entry name" value="Polyketide synthase Pks12"/>
    <property type="match status" value="1"/>
</dbReference>
<dbReference type="Gene3D" id="3.90.180.10">
    <property type="entry name" value="Medium-chain alcohol dehydrogenases, catalytic domain"/>
    <property type="match status" value="1"/>
</dbReference>
<evidence type="ECO:0000256" key="4">
    <source>
        <dbReference type="ARBA" id="ARBA00022679"/>
    </source>
</evidence>
<dbReference type="InterPro" id="IPR036736">
    <property type="entry name" value="ACP-like_sf"/>
</dbReference>
<dbReference type="Pfam" id="PF08659">
    <property type="entry name" value="KR"/>
    <property type="match status" value="1"/>
</dbReference>
<dbReference type="SMART" id="SM00822">
    <property type="entry name" value="PKS_KR"/>
    <property type="match status" value="1"/>
</dbReference>
<evidence type="ECO:0000256" key="6">
    <source>
        <dbReference type="PROSITE-ProRule" id="PRU01363"/>
    </source>
</evidence>
<dbReference type="InterPro" id="IPR014043">
    <property type="entry name" value="Acyl_transferase_dom"/>
</dbReference>
<dbReference type="PROSITE" id="PS00606">
    <property type="entry name" value="KS3_1"/>
    <property type="match status" value="1"/>
</dbReference>
<dbReference type="EMBL" id="QUQM01000007">
    <property type="protein sequence ID" value="KAA8645426.1"/>
    <property type="molecule type" value="Genomic_DNA"/>
</dbReference>
<dbReference type="PANTHER" id="PTHR43775">
    <property type="entry name" value="FATTY ACID SYNTHASE"/>
    <property type="match status" value="1"/>
</dbReference>
<dbReference type="SUPFAM" id="SSF53448">
    <property type="entry name" value="Nucleotide-diphospho-sugar transferases"/>
    <property type="match status" value="1"/>
</dbReference>
<feature type="active site" description="Proton acceptor; for dehydratase activity" evidence="6">
    <location>
        <position position="978"/>
    </location>
</feature>
<dbReference type="SMART" id="SM00826">
    <property type="entry name" value="PKS_DH"/>
    <property type="match status" value="1"/>
</dbReference>
<gene>
    <name evidence="10" type="ORF">ATNIH1004_006845</name>
</gene>
<dbReference type="Gene3D" id="3.40.47.10">
    <property type="match status" value="1"/>
</dbReference>
<keyword evidence="2" id="KW-0596">Phosphopantetheine</keyword>
<dbReference type="GeneID" id="54329547"/>
<feature type="domain" description="PKS/mFAS DH" evidence="9">
    <location>
        <begin position="946"/>
        <end position="1252"/>
    </location>
</feature>
<keyword evidence="3" id="KW-0597">Phosphoprotein</keyword>
<dbReference type="CDD" id="cd00833">
    <property type="entry name" value="PKS"/>
    <property type="match status" value="1"/>
</dbReference>
<dbReference type="Gene3D" id="3.90.550.20">
    <property type="match status" value="1"/>
</dbReference>
<dbReference type="Pfam" id="PF00698">
    <property type="entry name" value="Acyl_transf_1"/>
    <property type="match status" value="1"/>
</dbReference>
<dbReference type="SUPFAM" id="SSF47336">
    <property type="entry name" value="ACP-like"/>
    <property type="match status" value="1"/>
</dbReference>
<dbReference type="InterPro" id="IPR009081">
    <property type="entry name" value="PP-bd_ACP"/>
</dbReference>
<dbReference type="VEuPathDB" id="FungiDB:EYZ11_008620"/>
<dbReference type="Pfam" id="PF02801">
    <property type="entry name" value="Ketoacyl-synt_C"/>
    <property type="match status" value="1"/>
</dbReference>
<dbReference type="OrthoDB" id="329835at2759"/>
<dbReference type="InterPro" id="IPR018201">
    <property type="entry name" value="Ketoacyl_synth_AS"/>
</dbReference>
<dbReference type="InterPro" id="IPR011032">
    <property type="entry name" value="GroES-like_sf"/>
</dbReference>
<dbReference type="Pfam" id="PF23297">
    <property type="entry name" value="ACP_SdgA_C"/>
    <property type="match status" value="1"/>
</dbReference>
<evidence type="ECO:0000313" key="10">
    <source>
        <dbReference type="EMBL" id="KAA8645426.1"/>
    </source>
</evidence>
<feature type="region of interest" description="C-terminal hotdog fold" evidence="6">
    <location>
        <begin position="1093"/>
        <end position="1252"/>
    </location>
</feature>
<protein>
    <submittedName>
        <fullName evidence="10">Type I Polyketide synthases (Type I PKS)</fullName>
    </submittedName>
</protein>
<dbReference type="SUPFAM" id="SSF55048">
    <property type="entry name" value="Probable ACP-binding domain of malonyl-CoA ACP transacylase"/>
    <property type="match status" value="1"/>
</dbReference>
<dbReference type="Gene3D" id="3.40.366.10">
    <property type="entry name" value="Malonyl-Coenzyme A Acyl Carrier Protein, domain 2"/>
    <property type="match status" value="1"/>
</dbReference>
<sequence length="2600" mass="285623">MESVPGVSDFDMVTESNRFIQKPIAVLGMACRLPGHSNSPRKLWEFLMRGEVAWTEVPKSRFNIKAFYDGSDKPGTLRSSGAMFMESVNPAVFDASFFNISPQEAISMDPQQRILLEVIYEGLEHAGLALESLAGEKYGCFVGGYTGDHRELLARDPDSSPSNVGIGCSGAMLSNRISHFLDIKGPSMPVDTACSSSIVALEIACKFLHTGEINGAIVAASNLVLDPGYGCDSGPIKNTHSPTGRCHTFDAKADGYVKAEGISAVILKRFDDAIQDGDPIRAVIRGTASNHNGRTPGIASPSAEAQAAAIQMAYSNANITDYSLTGYLECHGTGTLAGDPVEARGISSVFSASRPFDKPLHIGSIKSNIGHSETAAGLSGLIKAIMVLETGQIPGNPTFENPSPKIDFQALRLKVQKNAIPFPNMPFRRVGVNNFGFGGSNSHVILEEPKALIDGYRPVHTSSYDPAVENSIPADDHNCHQSYILCFSANDERSLKRYIERISQHFGDPNVHAKLRDVAYTLNMRRSHLFHRGYLITKQSHNLNFASVVYGKRNIYPPRLGFVFTGQGAQWPEMGRELLEAFPAARMCVENLDIILQALPDPPSWSLYDELIQPRTPEHTRKPEFSQPLVTALQMALIVVLGSWRISPKSVVGHSSGEIAAAYAAGYVTDAEAIIIAYHRGLAAHEGRQNDSAPLGMLAVGLGAEKILPYLSEFGEVQIACYNSPTSVTLSGVASALEQLKERLTKDGVFARMLQVDLAYHSNYMHDIGEVYERLLSRDLPSQSRQFPASNSVTMVSSVTGCKQETPPDITYWKTNMTSPVRFADAIRTMLSTKDSVDFLIEIGPSGALKGPISQIQSNLCGAATSTTYHAALHRDAASTHSTLAIAGELFLAGLPINLEKVNEDTQHSPPLVVIDLPNYCWNHSTQYWHESQASKDWRFKPFTHHDLIGSKILGTPWSNPTFKKTLNLAHLPWLRDHKIGSDVVFPASGYIAMAVEAMYQVSCMQQPDIAATSHELGYRLRNIRFDIALVLDDEVDSVIYLAMNPSSGANRTWYEFTVSSSRENVTTTHASGMICLQEPIMDHASETDITPLQHSSPGHLWTKACAELGYNYGPAFHILEQVEARAGKRYARSLITLTDPPSAYEPQSSYPFHPAALDGAFRATMPSFFADSSKVCEVLIPAMVDDMVINPNQARHHVGMAVASCKYSGRGRKDTGKSYLGNVSVYDPTSGALLIRVTGLSNHQIDLGIDPLSRHTLTQDIIKPDISTLSQESINKLSYGHREMIPLLLELAVHKKPSLKVLEVDLDSGGLYSLWLEFLQVSGAAHQQYCFKALDEVLITDIKGLYEDKTNCSFGVIDREGSRLGFAEEDIFDLVILKGISPLTNKSSLVVDAVRGLVSPDGHVIVIDHSAPGRVIAPRYSLGGKIKELAFSKVLSVPHQQSKVLLCSPSGGLSATEKELHVVYFEETTRFPLVTQKYLEQKGWHVIEHKCPSEDVPAGATVLIIDEKFEPVLTHVSKVQWLCLRRLVTRSCKLLWVTQGGQMSAPKPDNALVVGLLRSIRSEDPNATAMTLDMHSLDDSHLAHCIAVVLGQLQRPQDRWISDSEYVEYNGILHVHRIVPYCPLNHEVKSWMKEPVIKCLSSNEAMTQLRAEKIGTLDGLHFAEVSNDPPPEGHVEIEVKAVGLNFKDVAVAMGIVPENEYLLGLEGSGIIRRVSAHVDHSIIDNRVVFMAKGAVANRIHVPLEFTHTIPDVMSYEEAATIPVVFCTALYALCDMGNLRRGQTVLIHSAAGGVGIACIQLAQYIGADIYVTVSTEEKRSFLHKTFGIPYEHMSSSRCPKFAAEIMKATNGKGIDVIVNSLTGDLLDATWRICSDGGIMVELGKRDIVQRNYLSMEPFDRGCSFRAVDLSHGELLQKVPGLLKRIFALQAENHIRPIAPITTFSMTQTPEAFAYIRSGRHIGKVVIRDEVEMAEQKVPMRSLRKDLSFHDGLAYFIVGGLKGLCGSLAKHLAHRGARHLVVMSRSGCTDSRSQKVMAHCQSLGCEVHICRGDVSRILDVRRAFMTAPAPIGGIVQGVMALRDRPYEMMTVEEYHQSIEGKVQGTWNLHHVSVENGRRLDFFLLLSSISSVVGSPGQANYSAANSFLDSFAVYRRSMGLAAQTVNLGVVEDVGAVAESQDLLQRHQASNELIGIPDRVLHCILDCSLRHQYLTTLTSDSHHPKHKRPCRLITGLKVPQDPAKSGLRFDPRFQGLFIANDVSSDSETGRNGTDDIGTAVQSFRARVCSGATAEELLELCLQILTARLVQMLRRSAEQWIEPGQPLSVYGLDSLSTVELRNWIKAEMGAKVTTFDILSANSLIMLGERLGKTSQSREWMDDCLRKNPSYASEIITDQSGERFIRKNFAFRPDIIETYLALSLPIHRADFLRYLILFAEGGIWFDPNVSCEDTPINNWIPRGFKDVVSLVVGLEFDAGYDEDIVRQFATWTIVAAPRSPHILRVIDDIVDAVREATQGGDVSGDTFGDVVNFTGPGGFTRGIFKSLGLAIEGTFVKEKMFNVVRPVLVEDVMIMPGYSFAASINTYDNPNVVGPPLVRHHNVGS</sequence>
<dbReference type="InterPro" id="IPR042104">
    <property type="entry name" value="PKS_dehydratase_sf"/>
</dbReference>
<evidence type="ECO:0000313" key="11">
    <source>
        <dbReference type="Proteomes" id="UP000324241"/>
    </source>
</evidence>
<evidence type="ECO:0000256" key="5">
    <source>
        <dbReference type="ARBA" id="ARBA00023268"/>
    </source>
</evidence>
<evidence type="ECO:0000256" key="1">
    <source>
        <dbReference type="ARBA" id="ARBA00009003"/>
    </source>
</evidence>
<dbReference type="InterPro" id="IPR049551">
    <property type="entry name" value="PKS_DH_C"/>
</dbReference>
<dbReference type="InterPro" id="IPR020806">
    <property type="entry name" value="PKS_PP-bd"/>
</dbReference>